<keyword evidence="7 8" id="KW-0472">Membrane</keyword>
<dbReference type="eggNOG" id="KOG0254">
    <property type="taxonomic scope" value="Eukaryota"/>
</dbReference>
<feature type="transmembrane region" description="Helical" evidence="8">
    <location>
        <begin position="49"/>
        <end position="73"/>
    </location>
</feature>
<dbReference type="InterPro" id="IPR036259">
    <property type="entry name" value="MFS_trans_sf"/>
</dbReference>
<keyword evidence="2" id="KW-0813">Transport</keyword>
<dbReference type="Proteomes" id="UP000007879">
    <property type="component" value="Unassembled WGS sequence"/>
</dbReference>
<evidence type="ECO:0000256" key="1">
    <source>
        <dbReference type="ARBA" id="ARBA00004651"/>
    </source>
</evidence>
<dbReference type="KEGG" id="aqu:100635579"/>
<feature type="transmembrane region" description="Helical" evidence="8">
    <location>
        <begin position="363"/>
        <end position="383"/>
    </location>
</feature>
<dbReference type="EnsemblMetazoa" id="XM_020001300.1">
    <property type="protein sequence ID" value="XP_019856859.1"/>
    <property type="gene ID" value="LOC100635579"/>
</dbReference>
<feature type="domain" description="Major facilitator superfamily (MFS) profile" evidence="9">
    <location>
        <begin position="50"/>
        <end position="481"/>
    </location>
</feature>
<dbReference type="InterPro" id="IPR020846">
    <property type="entry name" value="MFS_dom"/>
</dbReference>
<dbReference type="GO" id="GO:0005886">
    <property type="term" value="C:plasma membrane"/>
    <property type="evidence" value="ECO:0007669"/>
    <property type="project" value="UniProtKB-SubCell"/>
</dbReference>
<dbReference type="GO" id="GO:0022857">
    <property type="term" value="F:transmembrane transporter activity"/>
    <property type="evidence" value="ECO:0007669"/>
    <property type="project" value="InterPro"/>
</dbReference>
<dbReference type="STRING" id="400682.A0A1X7TZZ0"/>
<evidence type="ECO:0000313" key="10">
    <source>
        <dbReference type="EnsemblMetazoa" id="Aqu2.1.20811_001"/>
    </source>
</evidence>
<evidence type="ECO:0000256" key="7">
    <source>
        <dbReference type="ARBA" id="ARBA00023136"/>
    </source>
</evidence>
<dbReference type="PANTHER" id="PTHR48021:SF1">
    <property type="entry name" value="GH07001P-RELATED"/>
    <property type="match status" value="1"/>
</dbReference>
<keyword evidence="11" id="KW-1185">Reference proteome</keyword>
<dbReference type="Gene3D" id="1.20.1250.20">
    <property type="entry name" value="MFS general substrate transporter like domains"/>
    <property type="match status" value="1"/>
</dbReference>
<feature type="transmembrane region" description="Helical" evidence="8">
    <location>
        <begin position="294"/>
        <end position="323"/>
    </location>
</feature>
<keyword evidence="5 8" id="KW-0812">Transmembrane</keyword>
<reference evidence="10" key="2">
    <citation type="submission" date="2017-05" db="UniProtKB">
        <authorList>
            <consortium name="EnsemblMetazoa"/>
        </authorList>
    </citation>
    <scope>IDENTIFICATION</scope>
</reference>
<feature type="transmembrane region" description="Helical" evidence="8">
    <location>
        <begin position="389"/>
        <end position="414"/>
    </location>
</feature>
<evidence type="ECO:0000256" key="5">
    <source>
        <dbReference type="ARBA" id="ARBA00022692"/>
    </source>
</evidence>
<evidence type="ECO:0000313" key="11">
    <source>
        <dbReference type="Proteomes" id="UP000007879"/>
    </source>
</evidence>
<sequence length="500" mass="54928">MEVQNEKLLGTGREDIPLLKVNIQEPPKNLKQKALALCRSPHRLWSTSVIAFIIATFTMIGGYSLGYPSSALLDLRNMTNGRAIKSGSVLENVFGAIGPVGSLFGGTLAGFSADTFGRRPTVILTAVSYFVGWTMLGVSWYIKNAVAFQIILMLGRCISGFGLGWALLAGPVYIGEISPPALRGFYSSFPQVLMFMGILAVYCVGAIPGLKFYHTAFIGSGMTVVALLFVIWIPETPRFLVVKQKTEKALQTLKFLRGPKIDSEQELTEIEGAIAKQHKLSFREFLREFSHKNVYLPFILMLFVMIFQQLSGINAIVFYSAPILQDAGFGRDSRFVALLTVGLTSLLATFINTLIVDLFGRKILLMVSATLMTFSSLGLGLVLRFSSLHIIAIFSVIGFQVGFCIGYGAITWIMIPEMIPLRVRGYLGGVLVSTNRASAAITTGFYFAYADNVGEDVAWWTFAAINLVSLAFVAFFLPETKGKKLEAMEKEFVKSYRLCA</sequence>
<evidence type="ECO:0000256" key="8">
    <source>
        <dbReference type="SAM" id="Phobius"/>
    </source>
</evidence>
<dbReference type="FunFam" id="1.20.1250.20:FF:000218">
    <property type="entry name" value="facilitated trehalose transporter Tret1"/>
    <property type="match status" value="1"/>
</dbReference>
<keyword evidence="3" id="KW-1003">Cell membrane</keyword>
<feature type="transmembrane region" description="Helical" evidence="8">
    <location>
        <begin position="185"/>
        <end position="207"/>
    </location>
</feature>
<organism evidence="10">
    <name type="scientific">Amphimedon queenslandica</name>
    <name type="common">Sponge</name>
    <dbReference type="NCBI Taxonomy" id="400682"/>
    <lineage>
        <taxon>Eukaryota</taxon>
        <taxon>Metazoa</taxon>
        <taxon>Porifera</taxon>
        <taxon>Demospongiae</taxon>
        <taxon>Heteroscleromorpha</taxon>
        <taxon>Haplosclerida</taxon>
        <taxon>Niphatidae</taxon>
        <taxon>Amphimedon</taxon>
    </lineage>
</organism>
<accession>A0A1X7TZZ0</accession>
<dbReference type="EnsemblMetazoa" id="Aqu2.1.20811_001">
    <property type="protein sequence ID" value="Aqu2.1.20811_001"/>
    <property type="gene ID" value="Aqu2.1.20811"/>
</dbReference>
<feature type="transmembrane region" description="Helical" evidence="8">
    <location>
        <begin position="93"/>
        <end position="111"/>
    </location>
</feature>
<dbReference type="OrthoDB" id="4540492at2759"/>
<feature type="transmembrane region" description="Helical" evidence="8">
    <location>
        <begin position="213"/>
        <end position="233"/>
    </location>
</feature>
<feature type="transmembrane region" description="Helical" evidence="8">
    <location>
        <begin position="148"/>
        <end position="173"/>
    </location>
</feature>
<dbReference type="OMA" id="MQTIAQW"/>
<evidence type="ECO:0000256" key="3">
    <source>
        <dbReference type="ARBA" id="ARBA00022475"/>
    </source>
</evidence>
<feature type="transmembrane region" description="Helical" evidence="8">
    <location>
        <begin position="335"/>
        <end position="356"/>
    </location>
</feature>
<dbReference type="InterPro" id="IPR050549">
    <property type="entry name" value="MFS_Trehalose_Transporter"/>
</dbReference>
<gene>
    <name evidence="10" type="primary">100635579</name>
</gene>
<evidence type="ECO:0000256" key="2">
    <source>
        <dbReference type="ARBA" id="ARBA00022448"/>
    </source>
</evidence>
<comment type="subcellular location">
    <subcellularLocation>
        <location evidence="1">Cell membrane</location>
        <topology evidence="1">Multi-pass membrane protein</topology>
    </subcellularLocation>
</comment>
<protein>
    <recommendedName>
        <fullName evidence="9">Major facilitator superfamily (MFS) profile domain-containing protein</fullName>
    </recommendedName>
</protein>
<dbReference type="Pfam" id="PF00083">
    <property type="entry name" value="Sugar_tr"/>
    <property type="match status" value="1"/>
</dbReference>
<evidence type="ECO:0000256" key="4">
    <source>
        <dbReference type="ARBA" id="ARBA00022597"/>
    </source>
</evidence>
<evidence type="ECO:0000256" key="6">
    <source>
        <dbReference type="ARBA" id="ARBA00022989"/>
    </source>
</evidence>
<dbReference type="InterPro" id="IPR005828">
    <property type="entry name" value="MFS_sugar_transport-like"/>
</dbReference>
<dbReference type="InterPro" id="IPR003663">
    <property type="entry name" value="Sugar/inositol_transpt"/>
</dbReference>
<reference evidence="11" key="1">
    <citation type="journal article" date="2010" name="Nature">
        <title>The Amphimedon queenslandica genome and the evolution of animal complexity.</title>
        <authorList>
            <person name="Srivastava M."/>
            <person name="Simakov O."/>
            <person name="Chapman J."/>
            <person name="Fahey B."/>
            <person name="Gauthier M.E."/>
            <person name="Mitros T."/>
            <person name="Richards G.S."/>
            <person name="Conaco C."/>
            <person name="Dacre M."/>
            <person name="Hellsten U."/>
            <person name="Larroux C."/>
            <person name="Putnam N.H."/>
            <person name="Stanke M."/>
            <person name="Adamska M."/>
            <person name="Darling A."/>
            <person name="Degnan S.M."/>
            <person name="Oakley T.H."/>
            <person name="Plachetzki D.C."/>
            <person name="Zhai Y."/>
            <person name="Adamski M."/>
            <person name="Calcino A."/>
            <person name="Cummins S.F."/>
            <person name="Goodstein D.M."/>
            <person name="Harris C."/>
            <person name="Jackson D.J."/>
            <person name="Leys S.P."/>
            <person name="Shu S."/>
            <person name="Woodcroft B.J."/>
            <person name="Vervoort M."/>
            <person name="Kosik K.S."/>
            <person name="Manning G."/>
            <person name="Degnan B.M."/>
            <person name="Rokhsar D.S."/>
        </authorList>
    </citation>
    <scope>NUCLEOTIDE SEQUENCE [LARGE SCALE GENOMIC DNA]</scope>
</reference>
<evidence type="ECO:0000259" key="9">
    <source>
        <dbReference type="PROSITE" id="PS50850"/>
    </source>
</evidence>
<dbReference type="PROSITE" id="PS00217">
    <property type="entry name" value="SUGAR_TRANSPORT_2"/>
    <property type="match status" value="1"/>
</dbReference>
<keyword evidence="4" id="KW-0762">Sugar transport</keyword>
<feature type="transmembrane region" description="Helical" evidence="8">
    <location>
        <begin position="123"/>
        <end position="142"/>
    </location>
</feature>
<name>A0A1X7TZZ0_AMPQE</name>
<feature type="transmembrane region" description="Helical" evidence="8">
    <location>
        <begin position="426"/>
        <end position="447"/>
    </location>
</feature>
<dbReference type="PROSITE" id="PS50850">
    <property type="entry name" value="MFS"/>
    <property type="match status" value="1"/>
</dbReference>
<dbReference type="PANTHER" id="PTHR48021">
    <property type="match status" value="1"/>
</dbReference>
<keyword evidence="6 8" id="KW-1133">Transmembrane helix</keyword>
<dbReference type="InterPro" id="IPR005829">
    <property type="entry name" value="Sugar_transporter_CS"/>
</dbReference>
<feature type="transmembrane region" description="Helical" evidence="8">
    <location>
        <begin position="459"/>
        <end position="478"/>
    </location>
</feature>
<dbReference type="AlphaFoldDB" id="A0A1X7TZZ0"/>
<dbReference type="SUPFAM" id="SSF103473">
    <property type="entry name" value="MFS general substrate transporter"/>
    <property type="match status" value="1"/>
</dbReference>
<dbReference type="InParanoid" id="A0A1X7TZZ0"/>
<dbReference type="PRINTS" id="PR00171">
    <property type="entry name" value="SUGRTRNSPORT"/>
</dbReference>
<proteinExistence type="predicted"/>